<feature type="compositionally biased region" description="Low complexity" evidence="1">
    <location>
        <begin position="83"/>
        <end position="94"/>
    </location>
</feature>
<evidence type="ECO:0000256" key="2">
    <source>
        <dbReference type="SAM" id="Phobius"/>
    </source>
</evidence>
<evidence type="ECO:0008006" key="4">
    <source>
        <dbReference type="Google" id="ProtNLM"/>
    </source>
</evidence>
<organism evidence="3">
    <name type="scientific">uncultured Sphingopyxis sp</name>
    <dbReference type="NCBI Taxonomy" id="310581"/>
    <lineage>
        <taxon>Bacteria</taxon>
        <taxon>Pseudomonadati</taxon>
        <taxon>Pseudomonadota</taxon>
        <taxon>Alphaproteobacteria</taxon>
        <taxon>Sphingomonadales</taxon>
        <taxon>Sphingomonadaceae</taxon>
        <taxon>Sphingopyxis</taxon>
        <taxon>environmental samples</taxon>
    </lineage>
</organism>
<proteinExistence type="predicted"/>
<accession>A0A1Y5PP55</accession>
<keyword evidence="2" id="KW-0472">Membrane</keyword>
<evidence type="ECO:0000256" key="1">
    <source>
        <dbReference type="SAM" id="MobiDB-lite"/>
    </source>
</evidence>
<keyword evidence="2" id="KW-1133">Transmembrane helix</keyword>
<protein>
    <recommendedName>
        <fullName evidence="4">Transmembrane anchor protein</fullName>
    </recommendedName>
</protein>
<evidence type="ECO:0000313" key="3">
    <source>
        <dbReference type="EMBL" id="SBV31843.1"/>
    </source>
</evidence>
<gene>
    <name evidence="3" type="ORF">SPPYR_0723</name>
</gene>
<name>A0A1Y5PP55_9SPHN</name>
<feature type="region of interest" description="Disordered" evidence="1">
    <location>
        <begin position="83"/>
        <end position="104"/>
    </location>
</feature>
<sequence length="205" mass="21263">MFNSQRPRPEDLPTSGQLIRATAFAAVAAGAILVAVILPSEYAIDPTGVGRTLGLTQMGEIKLQLAEEAARDAAMEAAAPATVAASTPTAPQPADTKSAATRTDTTKVTLAPGQGAEIKAVMAKGASVKFAWSVEGGHVNFDTHADAPGVAYHGYGKGKESTGESGTLVAAFDGKHGWFWRNRSGVPVTITLRTDGAYTDIRRVV</sequence>
<dbReference type="AlphaFoldDB" id="A0A1Y5PP55"/>
<keyword evidence="2" id="KW-0812">Transmembrane</keyword>
<dbReference type="RefSeq" id="WP_295323786.1">
    <property type="nucleotide sequence ID" value="NZ_LT598653.1"/>
</dbReference>
<dbReference type="EMBL" id="LT598653">
    <property type="protein sequence ID" value="SBV31843.1"/>
    <property type="molecule type" value="Genomic_DNA"/>
</dbReference>
<dbReference type="KEGG" id="sphu:SPPYR_0723"/>
<feature type="transmembrane region" description="Helical" evidence="2">
    <location>
        <begin position="21"/>
        <end position="38"/>
    </location>
</feature>
<reference evidence="3" key="1">
    <citation type="submission" date="2016-03" db="EMBL/GenBank/DDBJ databases">
        <authorList>
            <person name="Ploux O."/>
        </authorList>
    </citation>
    <scope>NUCLEOTIDE SEQUENCE</scope>
    <source>
        <strain evidence="3">UC10</strain>
    </source>
</reference>